<name>A0AA42IN31_9GAMM</name>
<evidence type="ECO:0000313" key="1">
    <source>
        <dbReference type="EMBL" id="MDH0702445.1"/>
    </source>
</evidence>
<dbReference type="RefSeq" id="WP_183893640.1">
    <property type="nucleotide sequence ID" value="NZ_JAOCDH010000014.1"/>
</dbReference>
<dbReference type="Proteomes" id="UP001161137">
    <property type="component" value="Unassembled WGS sequence"/>
</dbReference>
<gene>
    <name evidence="1" type="ORF">N5D41_13240</name>
</gene>
<evidence type="ECO:0000313" key="2">
    <source>
        <dbReference type="Proteomes" id="UP001161137"/>
    </source>
</evidence>
<dbReference type="EMBL" id="JAOCDH010000014">
    <property type="protein sequence ID" value="MDH0702445.1"/>
    <property type="molecule type" value="Genomic_DNA"/>
</dbReference>
<proteinExistence type="predicted"/>
<organism evidence="1 2">
    <name type="scientific">Ectopseudomonas toyotomiensis</name>
    <dbReference type="NCBI Taxonomy" id="554344"/>
    <lineage>
        <taxon>Bacteria</taxon>
        <taxon>Pseudomonadati</taxon>
        <taxon>Pseudomonadota</taxon>
        <taxon>Gammaproteobacteria</taxon>
        <taxon>Pseudomonadales</taxon>
        <taxon>Pseudomonadaceae</taxon>
        <taxon>Ectopseudomonas</taxon>
    </lineage>
</organism>
<sequence>MGDKLVRRGLARRVARRFAAAQILDAEAAALTFADEALSAEERLEAHAELRRLAKNIVEPNLDDYPT</sequence>
<comment type="caution">
    <text evidence="1">The sequence shown here is derived from an EMBL/GenBank/DDBJ whole genome shotgun (WGS) entry which is preliminary data.</text>
</comment>
<reference evidence="1" key="1">
    <citation type="submission" date="2022-09" db="EMBL/GenBank/DDBJ databases">
        <title>Intensive care unit water sources are persistently colonized with multi-drug resistant bacteria and are the site of extensive horizontal gene transfer of antibiotic resistance genes.</title>
        <authorList>
            <person name="Diorio-Toth L."/>
        </authorList>
    </citation>
    <scope>NUCLEOTIDE SEQUENCE</scope>
    <source>
        <strain evidence="1">GD03863</strain>
    </source>
</reference>
<protein>
    <submittedName>
        <fullName evidence="1">Uncharacterized protein</fullName>
    </submittedName>
</protein>
<dbReference type="AlphaFoldDB" id="A0AA42IN31"/>
<accession>A0AA42IN31</accession>